<protein>
    <submittedName>
        <fullName evidence="2">Uncharacterized protein</fullName>
    </submittedName>
</protein>
<feature type="compositionally biased region" description="Pro residues" evidence="1">
    <location>
        <begin position="269"/>
        <end position="278"/>
    </location>
</feature>
<dbReference type="OrthoDB" id="3438897at2759"/>
<dbReference type="STRING" id="342668.A0A1B8G783"/>
<keyword evidence="3" id="KW-1185">Reference proteome</keyword>
<name>A0A1B8G783_9PEZI</name>
<dbReference type="AlphaFoldDB" id="A0A1B8G783"/>
<evidence type="ECO:0000313" key="2">
    <source>
        <dbReference type="EMBL" id="OBT91687.1"/>
    </source>
</evidence>
<feature type="compositionally biased region" description="Basic and acidic residues" evidence="1">
    <location>
        <begin position="291"/>
        <end position="301"/>
    </location>
</feature>
<organism evidence="2 3">
    <name type="scientific">Pseudogymnoascus verrucosus</name>
    <dbReference type="NCBI Taxonomy" id="342668"/>
    <lineage>
        <taxon>Eukaryota</taxon>
        <taxon>Fungi</taxon>
        <taxon>Dikarya</taxon>
        <taxon>Ascomycota</taxon>
        <taxon>Pezizomycotina</taxon>
        <taxon>Leotiomycetes</taxon>
        <taxon>Thelebolales</taxon>
        <taxon>Thelebolaceae</taxon>
        <taxon>Pseudogymnoascus</taxon>
    </lineage>
</organism>
<gene>
    <name evidence="2" type="ORF">VE01_10241</name>
</gene>
<feature type="compositionally biased region" description="Polar residues" evidence="1">
    <location>
        <begin position="304"/>
        <end position="314"/>
    </location>
</feature>
<evidence type="ECO:0000313" key="3">
    <source>
        <dbReference type="Proteomes" id="UP000091956"/>
    </source>
</evidence>
<proteinExistence type="predicted"/>
<accession>A0A1B8G783</accession>
<reference evidence="2 3" key="1">
    <citation type="submission" date="2016-03" db="EMBL/GenBank/DDBJ databases">
        <title>Comparative genomics of Pseudogymnoascus destructans, the fungus causing white-nose syndrome of bats.</title>
        <authorList>
            <person name="Palmer J.M."/>
            <person name="Drees K.P."/>
            <person name="Foster J.T."/>
            <person name="Lindner D.L."/>
        </authorList>
    </citation>
    <scope>NUCLEOTIDE SEQUENCE [LARGE SCALE GENOMIC DNA]</scope>
    <source>
        <strain evidence="2 3">UAMH 10579</strain>
    </source>
</reference>
<evidence type="ECO:0000256" key="1">
    <source>
        <dbReference type="SAM" id="MobiDB-lite"/>
    </source>
</evidence>
<sequence>MGVVSVLGPAGSLVSLINATGALSKELYCLARGVRAARKDIRKFARKLSMFSWSSNEACACLLRHYSNETGLDTLSNAKKKRFLKRAEESAREILKDVENISPRILAMEPSGIELTLISKIKWYQRKSEVRDLTFEMSALQTSLALLMTTVTYEVQIRNGADPETLAITMAHITNFIEGAEVMAAKFEKLSNAQRATDKTLQRLGLLVENVINVADKQLDDANEAREATGLYEPGCWVYKKEPAPTAHVFTSPRRPRMKTRVQKERPGSPQPPSPPNDTMPIIIATGSQGKGKERRTDHGPPEASSSRGMQESLESNRFDSHNAGNIIVSKDVRSTQPPSTRFPEGADLKYCIAPGASDDYEEVNGKVSKEMSRNSKSLSRTITARVYANFSVNAVSRDFVEKLGLEITVLSDEFFVEMLSDIGSTQARVNDTVGEVTFKWHTPAHILDVPCTVFEQEIVPGVPLALGKPYVQQVEEAGGVVRGESSRAGADS</sequence>
<reference evidence="3" key="2">
    <citation type="journal article" date="2018" name="Nat. Commun.">
        <title>Extreme sensitivity to ultraviolet light in the fungal pathogen causing white-nose syndrome of bats.</title>
        <authorList>
            <person name="Palmer J.M."/>
            <person name="Drees K.P."/>
            <person name="Foster J.T."/>
            <person name="Lindner D.L."/>
        </authorList>
    </citation>
    <scope>NUCLEOTIDE SEQUENCE [LARGE SCALE GENOMIC DNA]</scope>
    <source>
        <strain evidence="3">UAMH 10579</strain>
    </source>
</reference>
<dbReference type="RefSeq" id="XP_018125420.1">
    <property type="nucleotide sequence ID" value="XM_018279644.1"/>
</dbReference>
<dbReference type="GeneID" id="28843627"/>
<dbReference type="Proteomes" id="UP000091956">
    <property type="component" value="Unassembled WGS sequence"/>
</dbReference>
<dbReference type="EMBL" id="KV460282">
    <property type="protein sequence ID" value="OBT91687.1"/>
    <property type="molecule type" value="Genomic_DNA"/>
</dbReference>
<feature type="region of interest" description="Disordered" evidence="1">
    <location>
        <begin position="248"/>
        <end position="319"/>
    </location>
</feature>